<dbReference type="AlphaFoldDB" id="A0A0X3ALK3"/>
<sequence length="186" mass="21120">MINQVNNKIRIKMKKITLVFLLTAFVGAFQFAQAQNIAHVNSMELLSLMPEKKAADDQLKTLADQKKAEIKKQEDSFSSKYEKIQKDLQGKSQADLEKMKDQLQKYEEDFQKDQQSLVALREEAAKALDKKQADLYEPIMKKAQDAIDSVAKSKGYLYVFDTSQPSLLYAEGPNILNDVKAKLGIK</sequence>
<dbReference type="SUPFAM" id="SSF111384">
    <property type="entry name" value="OmpH-like"/>
    <property type="match status" value="1"/>
</dbReference>
<evidence type="ECO:0000256" key="1">
    <source>
        <dbReference type="ARBA" id="ARBA00009091"/>
    </source>
</evidence>
<keyword evidence="2 4" id="KW-0732">Signal</keyword>
<evidence type="ECO:0000256" key="2">
    <source>
        <dbReference type="ARBA" id="ARBA00022729"/>
    </source>
</evidence>
<dbReference type="GO" id="GO:0005829">
    <property type="term" value="C:cytosol"/>
    <property type="evidence" value="ECO:0007669"/>
    <property type="project" value="TreeGrafter"/>
</dbReference>
<dbReference type="Pfam" id="PF03938">
    <property type="entry name" value="OmpH"/>
    <property type="match status" value="1"/>
</dbReference>
<reference evidence="5 6" key="1">
    <citation type="submission" date="2016-01" db="EMBL/GenBank/DDBJ databases">
        <authorList>
            <person name="McClelland M."/>
            <person name="Jain A."/>
            <person name="Saraogi P."/>
            <person name="Mendelson R."/>
            <person name="Westerman R."/>
            <person name="SanMiguel P."/>
            <person name="Csonka L."/>
        </authorList>
    </citation>
    <scope>NUCLEOTIDE SEQUENCE [LARGE SCALE GENOMIC DNA]</scope>
    <source>
        <strain evidence="5 6">R-53146</strain>
    </source>
</reference>
<feature type="chain" id="PRO_5007049721" evidence="4">
    <location>
        <begin position="35"/>
        <end position="186"/>
    </location>
</feature>
<keyword evidence="6" id="KW-1185">Reference proteome</keyword>
<dbReference type="SMART" id="SM00935">
    <property type="entry name" value="OmpH"/>
    <property type="match status" value="1"/>
</dbReference>
<feature type="signal peptide" evidence="4">
    <location>
        <begin position="1"/>
        <end position="34"/>
    </location>
</feature>
<keyword evidence="3" id="KW-0175">Coiled coil</keyword>
<dbReference type="EMBL" id="FCOR01000001">
    <property type="protein sequence ID" value="CVK15260.1"/>
    <property type="molecule type" value="Genomic_DNA"/>
</dbReference>
<evidence type="ECO:0000256" key="4">
    <source>
        <dbReference type="SAM" id="SignalP"/>
    </source>
</evidence>
<accession>A0A0X3ALK3</accession>
<dbReference type="GO" id="GO:0050821">
    <property type="term" value="P:protein stabilization"/>
    <property type="evidence" value="ECO:0007669"/>
    <property type="project" value="TreeGrafter"/>
</dbReference>
<feature type="coiled-coil region" evidence="3">
    <location>
        <begin position="89"/>
        <end position="123"/>
    </location>
</feature>
<dbReference type="InterPro" id="IPR024930">
    <property type="entry name" value="Skp_dom_sf"/>
</dbReference>
<evidence type="ECO:0000313" key="5">
    <source>
        <dbReference type="EMBL" id="CVK15260.1"/>
    </source>
</evidence>
<evidence type="ECO:0000256" key="3">
    <source>
        <dbReference type="SAM" id="Coils"/>
    </source>
</evidence>
<protein>
    <submittedName>
        <fullName evidence="5">Outer membrane protein</fullName>
    </submittedName>
</protein>
<dbReference type="Proteomes" id="UP000182761">
    <property type="component" value="Unassembled WGS sequence"/>
</dbReference>
<organism evidence="5 6">
    <name type="scientific">Apibacter mensalis</name>
    <dbReference type="NCBI Taxonomy" id="1586267"/>
    <lineage>
        <taxon>Bacteria</taxon>
        <taxon>Pseudomonadati</taxon>
        <taxon>Bacteroidota</taxon>
        <taxon>Flavobacteriia</taxon>
        <taxon>Flavobacteriales</taxon>
        <taxon>Weeksellaceae</taxon>
        <taxon>Apibacter</taxon>
    </lineage>
</organism>
<dbReference type="STRING" id="1586267.GCA_001418685_00071"/>
<dbReference type="PANTHER" id="PTHR35089:SF1">
    <property type="entry name" value="CHAPERONE PROTEIN SKP"/>
    <property type="match status" value="1"/>
</dbReference>
<name>A0A0X3ALK3_9FLAO</name>
<dbReference type="GO" id="GO:0051082">
    <property type="term" value="F:unfolded protein binding"/>
    <property type="evidence" value="ECO:0007669"/>
    <property type="project" value="InterPro"/>
</dbReference>
<comment type="similarity">
    <text evidence="1">Belongs to the Skp family.</text>
</comment>
<evidence type="ECO:0000313" key="6">
    <source>
        <dbReference type="Proteomes" id="UP000182761"/>
    </source>
</evidence>
<dbReference type="PANTHER" id="PTHR35089">
    <property type="entry name" value="CHAPERONE PROTEIN SKP"/>
    <property type="match status" value="1"/>
</dbReference>
<dbReference type="InterPro" id="IPR005632">
    <property type="entry name" value="Chaperone_Skp"/>
</dbReference>
<gene>
    <name evidence="5" type="ORF">Ga0061079_10172</name>
</gene>
<proteinExistence type="inferred from homology"/>
<dbReference type="Gene3D" id="3.30.910.20">
    <property type="entry name" value="Skp domain"/>
    <property type="match status" value="1"/>
</dbReference>